<accession>A0A2I0BEJ1</accession>
<keyword evidence="4" id="KW-0489">Methyltransferase</keyword>
<dbReference type="OrthoDB" id="185373at2759"/>
<dbReference type="Gene3D" id="1.25.40.10">
    <property type="entry name" value="Tetratricopeptide repeat domain"/>
    <property type="match status" value="4"/>
</dbReference>
<sequence length="552" mass="62607">MAFQTLKISRYLCAVSIAKYLALPLFRYFTIDVSKEHISLPKFQEMPSPHKATLSEKFILEELSDILPNTSLFFDKRSPDAQAMSISCYFLSPDEKLRGIFLQKHNSKSALDSALSNVDVNLTPEIFANVLTKGNMNGAAILSFFSWALEHSNLPKNIESYTLVLKTLGRRKFFGFMEELLLRMRKDDVKPELETLQILFDSYARAHKVKKALDLFMRLEEIGADSNCMALNILLKCLCSRSHVKFASSLLNSMKGKFPYDNGTYNVVIGGWAKFGRVDKVEKYWMEMIKDSLKPDCQAFSYVIEALGRAGRINNAIDTFEMMKEHGCIPDSSIYNAMISNFIAAGDMQEALNYHKKMLRDCSPDSDTYSKLIIAFLKCRRVADALELMDEMLGCGITPSTGMVTSFIEPLCSFGPPHAAMMVYKNTKKAGCKMSLKTYKLLISRLSRLGKCGMLLKVWEDMQESGYAFDNEIYEHIISGLCNVGRVDTAVIIAEEALRKGCFLGRVVYSKLNNKLLASNKVETAYKLFLKVKDARNNANLRRFWRAHGWHF</sequence>
<feature type="repeat" description="PPR" evidence="3">
    <location>
        <begin position="331"/>
        <end position="361"/>
    </location>
</feature>
<dbReference type="GO" id="GO:0008168">
    <property type="term" value="F:methyltransferase activity"/>
    <property type="evidence" value="ECO:0007669"/>
    <property type="project" value="UniProtKB-KW"/>
</dbReference>
<evidence type="ECO:0000313" key="4">
    <source>
        <dbReference type="EMBL" id="PKA66192.1"/>
    </source>
</evidence>
<proteinExistence type="inferred from homology"/>
<feature type="repeat" description="PPR" evidence="3">
    <location>
        <begin position="296"/>
        <end position="330"/>
    </location>
</feature>
<feature type="repeat" description="PPR" evidence="3">
    <location>
        <begin position="261"/>
        <end position="295"/>
    </location>
</feature>
<gene>
    <name evidence="4" type="ORF">AXF42_Ash006889</name>
</gene>
<dbReference type="Proteomes" id="UP000236161">
    <property type="component" value="Unassembled WGS sequence"/>
</dbReference>
<protein>
    <submittedName>
        <fullName evidence="4">Pentatricopeptide repeat-containing protein</fullName>
        <ecNumber evidence="4">2.1.1.204</ecNumber>
    </submittedName>
</protein>
<dbReference type="InterPro" id="IPR011990">
    <property type="entry name" value="TPR-like_helical_dom_sf"/>
</dbReference>
<dbReference type="STRING" id="1088818.A0A2I0BEJ1"/>
<feature type="repeat" description="PPR" evidence="3">
    <location>
        <begin position="365"/>
        <end position="399"/>
    </location>
</feature>
<dbReference type="NCBIfam" id="TIGR00756">
    <property type="entry name" value="PPR"/>
    <property type="match status" value="4"/>
</dbReference>
<keyword evidence="5" id="KW-1185">Reference proteome</keyword>
<dbReference type="EC" id="2.1.1.204" evidence="4"/>
<feature type="repeat" description="PPR" evidence="3">
    <location>
        <begin position="470"/>
        <end position="504"/>
    </location>
</feature>
<evidence type="ECO:0000313" key="5">
    <source>
        <dbReference type="Proteomes" id="UP000236161"/>
    </source>
</evidence>
<keyword evidence="2" id="KW-0677">Repeat</keyword>
<dbReference type="AlphaFoldDB" id="A0A2I0BEJ1"/>
<dbReference type="Pfam" id="PF01535">
    <property type="entry name" value="PPR"/>
    <property type="match status" value="3"/>
</dbReference>
<evidence type="ECO:0000256" key="3">
    <source>
        <dbReference type="PROSITE-ProRule" id="PRU00708"/>
    </source>
</evidence>
<dbReference type="GO" id="GO:0032259">
    <property type="term" value="P:methylation"/>
    <property type="evidence" value="ECO:0007669"/>
    <property type="project" value="UniProtKB-KW"/>
</dbReference>
<comment type="similarity">
    <text evidence="1">Belongs to the PPR family. P subfamily.</text>
</comment>
<feature type="repeat" description="PPR" evidence="3">
    <location>
        <begin position="435"/>
        <end position="469"/>
    </location>
</feature>
<keyword evidence="4" id="KW-0808">Transferase</keyword>
<evidence type="ECO:0000256" key="1">
    <source>
        <dbReference type="ARBA" id="ARBA00007626"/>
    </source>
</evidence>
<dbReference type="PROSITE" id="PS51375">
    <property type="entry name" value="PPR"/>
    <property type="match status" value="7"/>
</dbReference>
<dbReference type="EMBL" id="KZ451886">
    <property type="protein sequence ID" value="PKA66192.1"/>
    <property type="molecule type" value="Genomic_DNA"/>
</dbReference>
<organism evidence="4 5">
    <name type="scientific">Apostasia shenzhenica</name>
    <dbReference type="NCBI Taxonomy" id="1088818"/>
    <lineage>
        <taxon>Eukaryota</taxon>
        <taxon>Viridiplantae</taxon>
        <taxon>Streptophyta</taxon>
        <taxon>Embryophyta</taxon>
        <taxon>Tracheophyta</taxon>
        <taxon>Spermatophyta</taxon>
        <taxon>Magnoliopsida</taxon>
        <taxon>Liliopsida</taxon>
        <taxon>Asparagales</taxon>
        <taxon>Orchidaceae</taxon>
        <taxon>Apostasioideae</taxon>
        <taxon>Apostasia</taxon>
    </lineage>
</organism>
<dbReference type="PANTHER" id="PTHR47941">
    <property type="entry name" value="PENTATRICOPEPTIDE REPEAT-CONTAINING PROTEIN 3, MITOCHONDRIAL"/>
    <property type="match status" value="1"/>
</dbReference>
<dbReference type="Pfam" id="PF13041">
    <property type="entry name" value="PPR_2"/>
    <property type="match status" value="2"/>
</dbReference>
<evidence type="ECO:0000256" key="2">
    <source>
        <dbReference type="ARBA" id="ARBA00022737"/>
    </source>
</evidence>
<feature type="repeat" description="PPR" evidence="3">
    <location>
        <begin position="157"/>
        <end position="191"/>
    </location>
</feature>
<name>A0A2I0BEJ1_9ASPA</name>
<dbReference type="InterPro" id="IPR002885">
    <property type="entry name" value="PPR_rpt"/>
</dbReference>
<reference evidence="4 5" key="1">
    <citation type="journal article" date="2017" name="Nature">
        <title>The Apostasia genome and the evolution of orchids.</title>
        <authorList>
            <person name="Zhang G.Q."/>
            <person name="Liu K.W."/>
            <person name="Li Z."/>
            <person name="Lohaus R."/>
            <person name="Hsiao Y.Y."/>
            <person name="Niu S.C."/>
            <person name="Wang J.Y."/>
            <person name="Lin Y.C."/>
            <person name="Xu Q."/>
            <person name="Chen L.J."/>
            <person name="Yoshida K."/>
            <person name="Fujiwara S."/>
            <person name="Wang Z.W."/>
            <person name="Zhang Y.Q."/>
            <person name="Mitsuda N."/>
            <person name="Wang M."/>
            <person name="Liu G.H."/>
            <person name="Pecoraro L."/>
            <person name="Huang H.X."/>
            <person name="Xiao X.J."/>
            <person name="Lin M."/>
            <person name="Wu X.Y."/>
            <person name="Wu W.L."/>
            <person name="Chen Y.Y."/>
            <person name="Chang S.B."/>
            <person name="Sakamoto S."/>
            <person name="Ohme-Takagi M."/>
            <person name="Yagi M."/>
            <person name="Zeng S.J."/>
            <person name="Shen C.Y."/>
            <person name="Yeh C.M."/>
            <person name="Luo Y.B."/>
            <person name="Tsai W.C."/>
            <person name="Van de Peer Y."/>
            <person name="Liu Z.J."/>
        </authorList>
    </citation>
    <scope>NUCLEOTIDE SEQUENCE [LARGE SCALE GENOMIC DNA]</scope>
    <source>
        <strain evidence="5">cv. Shenzhen</strain>
        <tissue evidence="4">Stem</tissue>
    </source>
</reference>